<dbReference type="AlphaFoldDB" id="A0A820N9X5"/>
<dbReference type="EMBL" id="CAJOBD010061941">
    <property type="protein sequence ID" value="CAF4385828.1"/>
    <property type="molecule type" value="Genomic_DNA"/>
</dbReference>
<reference evidence="1" key="1">
    <citation type="submission" date="2021-02" db="EMBL/GenBank/DDBJ databases">
        <authorList>
            <person name="Nowell W R."/>
        </authorList>
    </citation>
    <scope>NUCLEOTIDE SEQUENCE</scope>
</reference>
<proteinExistence type="predicted"/>
<feature type="non-terminal residue" evidence="1">
    <location>
        <position position="1"/>
    </location>
</feature>
<evidence type="ECO:0000313" key="1">
    <source>
        <dbReference type="EMBL" id="CAF4385828.1"/>
    </source>
</evidence>
<dbReference type="Proteomes" id="UP000663836">
    <property type="component" value="Unassembled WGS sequence"/>
</dbReference>
<accession>A0A820N9X5</accession>
<organism evidence="1 2">
    <name type="scientific">Rotaria sordida</name>
    <dbReference type="NCBI Taxonomy" id="392033"/>
    <lineage>
        <taxon>Eukaryota</taxon>
        <taxon>Metazoa</taxon>
        <taxon>Spiralia</taxon>
        <taxon>Gnathifera</taxon>
        <taxon>Rotifera</taxon>
        <taxon>Eurotatoria</taxon>
        <taxon>Bdelloidea</taxon>
        <taxon>Philodinida</taxon>
        <taxon>Philodinidae</taxon>
        <taxon>Rotaria</taxon>
    </lineage>
</organism>
<protein>
    <submittedName>
        <fullName evidence="1">Uncharacterized protein</fullName>
    </submittedName>
</protein>
<name>A0A820N9X5_9BILA</name>
<sequence>NNYNDVFADRQQEDITTSTGIESIKRYTIDSTQTALTNETMFVIIELLTIHQFNK</sequence>
<comment type="caution">
    <text evidence="1">The sequence shown here is derived from an EMBL/GenBank/DDBJ whole genome shotgun (WGS) entry which is preliminary data.</text>
</comment>
<evidence type="ECO:0000313" key="2">
    <source>
        <dbReference type="Proteomes" id="UP000663836"/>
    </source>
</evidence>
<gene>
    <name evidence="1" type="ORF">JBS370_LOCUS43001</name>
</gene>